<sequence length="83" mass="9792">MNDKMFLEMFLYVVYDQICIYHCYSILNQIFEFCQSNKMINLHSLLQNVQRLWCFISGGTSLSWAVFSLAIPSAPMMFHILNQ</sequence>
<evidence type="ECO:0000256" key="1">
    <source>
        <dbReference type="SAM" id="Phobius"/>
    </source>
</evidence>
<organism evidence="2">
    <name type="scientific">Anguilla anguilla</name>
    <name type="common">European freshwater eel</name>
    <name type="synonym">Muraena anguilla</name>
    <dbReference type="NCBI Taxonomy" id="7936"/>
    <lineage>
        <taxon>Eukaryota</taxon>
        <taxon>Metazoa</taxon>
        <taxon>Chordata</taxon>
        <taxon>Craniata</taxon>
        <taxon>Vertebrata</taxon>
        <taxon>Euteleostomi</taxon>
        <taxon>Actinopterygii</taxon>
        <taxon>Neopterygii</taxon>
        <taxon>Teleostei</taxon>
        <taxon>Anguilliformes</taxon>
        <taxon>Anguillidae</taxon>
        <taxon>Anguilla</taxon>
    </lineage>
</organism>
<dbReference type="AlphaFoldDB" id="A0A0E9QVN5"/>
<keyword evidence="1" id="KW-0812">Transmembrane</keyword>
<accession>A0A0E9QVN5</accession>
<evidence type="ECO:0000313" key="2">
    <source>
        <dbReference type="EMBL" id="JAH20512.1"/>
    </source>
</evidence>
<reference evidence="2" key="2">
    <citation type="journal article" date="2015" name="Fish Shellfish Immunol.">
        <title>Early steps in the European eel (Anguilla anguilla)-Vibrio vulnificus interaction in the gills: Role of the RtxA13 toxin.</title>
        <authorList>
            <person name="Callol A."/>
            <person name="Pajuelo D."/>
            <person name="Ebbesson L."/>
            <person name="Teles M."/>
            <person name="MacKenzie S."/>
            <person name="Amaro C."/>
        </authorList>
    </citation>
    <scope>NUCLEOTIDE SEQUENCE</scope>
</reference>
<reference evidence="2" key="1">
    <citation type="submission" date="2014-11" db="EMBL/GenBank/DDBJ databases">
        <authorList>
            <person name="Amaro Gonzalez C."/>
        </authorList>
    </citation>
    <scope>NUCLEOTIDE SEQUENCE</scope>
</reference>
<protein>
    <submittedName>
        <fullName evidence="2">Uncharacterized protein</fullName>
    </submittedName>
</protein>
<feature type="transmembrane region" description="Helical" evidence="1">
    <location>
        <begin position="52"/>
        <end position="71"/>
    </location>
</feature>
<keyword evidence="1" id="KW-0472">Membrane</keyword>
<dbReference type="EMBL" id="GBXM01088065">
    <property type="protein sequence ID" value="JAH20512.1"/>
    <property type="molecule type" value="Transcribed_RNA"/>
</dbReference>
<name>A0A0E9QVN5_ANGAN</name>
<keyword evidence="1" id="KW-1133">Transmembrane helix</keyword>
<proteinExistence type="predicted"/>